<name>A0AAV2E7V5_9ROSI</name>
<dbReference type="CDD" id="cd02120">
    <property type="entry name" value="PA_subtilisin_like"/>
    <property type="match status" value="1"/>
</dbReference>
<dbReference type="GO" id="GO:0005576">
    <property type="term" value="C:extracellular region"/>
    <property type="evidence" value="ECO:0007669"/>
    <property type="project" value="UniProtKB-SubCell"/>
</dbReference>
<evidence type="ECO:0000256" key="2">
    <source>
        <dbReference type="ARBA" id="ARBA00011073"/>
    </source>
</evidence>
<protein>
    <submittedName>
        <fullName evidence="4">Uncharacterized protein</fullName>
    </submittedName>
</protein>
<evidence type="ECO:0000256" key="1">
    <source>
        <dbReference type="ARBA" id="ARBA00004613"/>
    </source>
</evidence>
<evidence type="ECO:0000313" key="5">
    <source>
        <dbReference type="Proteomes" id="UP001497516"/>
    </source>
</evidence>
<dbReference type="Proteomes" id="UP001497516">
    <property type="component" value="Chromosome 4"/>
</dbReference>
<reference evidence="4 5" key="1">
    <citation type="submission" date="2024-04" db="EMBL/GenBank/DDBJ databases">
        <authorList>
            <person name="Fracassetti M."/>
        </authorList>
    </citation>
    <scope>NUCLEOTIDE SEQUENCE [LARGE SCALE GENOMIC DNA]</scope>
</reference>
<comment type="subcellular location">
    <subcellularLocation>
        <location evidence="1">Secreted</location>
    </subcellularLocation>
</comment>
<comment type="similarity">
    <text evidence="2">Belongs to the peptidase S8 family.</text>
</comment>
<organism evidence="4 5">
    <name type="scientific">Linum trigynum</name>
    <dbReference type="NCBI Taxonomy" id="586398"/>
    <lineage>
        <taxon>Eukaryota</taxon>
        <taxon>Viridiplantae</taxon>
        <taxon>Streptophyta</taxon>
        <taxon>Embryophyta</taxon>
        <taxon>Tracheophyta</taxon>
        <taxon>Spermatophyta</taxon>
        <taxon>Magnoliopsida</taxon>
        <taxon>eudicotyledons</taxon>
        <taxon>Gunneridae</taxon>
        <taxon>Pentapetalae</taxon>
        <taxon>rosids</taxon>
        <taxon>fabids</taxon>
        <taxon>Malpighiales</taxon>
        <taxon>Linaceae</taxon>
        <taxon>Linum</taxon>
    </lineage>
</organism>
<keyword evidence="5" id="KW-1185">Reference proteome</keyword>
<proteinExistence type="inferred from homology"/>
<dbReference type="AlphaFoldDB" id="A0AAV2E7V5"/>
<dbReference type="PANTHER" id="PTHR10795">
    <property type="entry name" value="PROPROTEIN CONVERTASE SUBTILISIN/KEXIN"/>
    <property type="match status" value="1"/>
</dbReference>
<dbReference type="Gene3D" id="3.50.30.30">
    <property type="match status" value="1"/>
</dbReference>
<sequence length="111" mass="12336">MEHWSSIFPLEWVFYTAMNIAPWILTVGVSTADRDFPVDVVLRDGSVLTGVSHYGGNGLPEGELLPLVYNADCRSKYCYSGYLDPVKVKGKIVLCDRGEGEGEDRYTQGRS</sequence>
<evidence type="ECO:0000313" key="4">
    <source>
        <dbReference type="EMBL" id="CAL1381899.1"/>
    </source>
</evidence>
<gene>
    <name evidence="4" type="ORF">LTRI10_LOCUS23251</name>
</gene>
<dbReference type="EMBL" id="OZ034817">
    <property type="protein sequence ID" value="CAL1381899.1"/>
    <property type="molecule type" value="Genomic_DNA"/>
</dbReference>
<evidence type="ECO:0000256" key="3">
    <source>
        <dbReference type="ARBA" id="ARBA00022729"/>
    </source>
</evidence>
<accession>A0AAV2E7V5</accession>
<keyword evidence="3" id="KW-0732">Signal</keyword>
<dbReference type="InterPro" id="IPR045051">
    <property type="entry name" value="SBT"/>
</dbReference>